<evidence type="ECO:0000313" key="2">
    <source>
        <dbReference type="Proteomes" id="UP000193067"/>
    </source>
</evidence>
<name>A0A1Y2IGC9_TRAC3</name>
<reference evidence="1 2" key="1">
    <citation type="journal article" date="2015" name="Biotechnol. Biofuels">
        <title>Enhanced degradation of softwood versus hardwood by the white-rot fungus Pycnoporus coccineus.</title>
        <authorList>
            <person name="Couturier M."/>
            <person name="Navarro D."/>
            <person name="Chevret D."/>
            <person name="Henrissat B."/>
            <person name="Piumi F."/>
            <person name="Ruiz-Duenas F.J."/>
            <person name="Martinez A.T."/>
            <person name="Grigoriev I.V."/>
            <person name="Riley R."/>
            <person name="Lipzen A."/>
            <person name="Berrin J.G."/>
            <person name="Master E.R."/>
            <person name="Rosso M.N."/>
        </authorList>
    </citation>
    <scope>NUCLEOTIDE SEQUENCE [LARGE SCALE GENOMIC DNA]</scope>
    <source>
        <strain evidence="1 2">BRFM310</strain>
    </source>
</reference>
<accession>A0A1Y2IGC9</accession>
<gene>
    <name evidence="1" type="ORF">PYCCODRAFT_1372497</name>
</gene>
<dbReference type="STRING" id="1353009.A0A1Y2IGC9"/>
<dbReference type="OrthoDB" id="3250555at2759"/>
<protein>
    <recommendedName>
        <fullName evidence="3">Cyclin N-terminal domain-containing protein</fullName>
    </recommendedName>
</protein>
<sequence>MPSDGFETSYVPGDLYDVLSTLPEVRFHAGHLFLRYFWLAGTPSLRHTPEQEDETREDDKNALEVVTWDIAVACLAISIKFHRDVLYPLDIIYAHEYLALAPHELGFEDLENAQRDVLEAIQFRIASGSNPDAYMAELWQALPMLRKLVGFDGGWARVQEHAWDLLCEALQSPEVLQYPTSILTALAIMEGVLKTLTWRYKTTGVDSRGKTVKKRDNSKSLRRLAMKAAKGVKLDIQDILRISDVRLSFILGLNHSVLTPTLWVHLLRRSGRSARSGLVIVERCSMIRASSRYSGRFHPM</sequence>
<keyword evidence="2" id="KW-1185">Reference proteome</keyword>
<dbReference type="AlphaFoldDB" id="A0A1Y2IGC9"/>
<organism evidence="1 2">
    <name type="scientific">Trametes coccinea (strain BRFM310)</name>
    <name type="common">Pycnoporus coccineus</name>
    <dbReference type="NCBI Taxonomy" id="1353009"/>
    <lineage>
        <taxon>Eukaryota</taxon>
        <taxon>Fungi</taxon>
        <taxon>Dikarya</taxon>
        <taxon>Basidiomycota</taxon>
        <taxon>Agaricomycotina</taxon>
        <taxon>Agaricomycetes</taxon>
        <taxon>Polyporales</taxon>
        <taxon>Polyporaceae</taxon>
        <taxon>Trametes</taxon>
    </lineage>
</organism>
<dbReference type="EMBL" id="KZ084125">
    <property type="protein sequence ID" value="OSC99673.1"/>
    <property type="molecule type" value="Genomic_DNA"/>
</dbReference>
<proteinExistence type="predicted"/>
<evidence type="ECO:0000313" key="1">
    <source>
        <dbReference type="EMBL" id="OSC99673.1"/>
    </source>
</evidence>
<evidence type="ECO:0008006" key="3">
    <source>
        <dbReference type="Google" id="ProtNLM"/>
    </source>
</evidence>
<dbReference type="Proteomes" id="UP000193067">
    <property type="component" value="Unassembled WGS sequence"/>
</dbReference>